<name>A0AA35VDD3_LACSI</name>
<evidence type="ECO:0000313" key="2">
    <source>
        <dbReference type="Proteomes" id="UP001177003"/>
    </source>
</evidence>
<reference evidence="1" key="1">
    <citation type="submission" date="2023-04" db="EMBL/GenBank/DDBJ databases">
        <authorList>
            <person name="Vijverberg K."/>
            <person name="Xiong W."/>
            <person name="Schranz E."/>
        </authorList>
    </citation>
    <scope>NUCLEOTIDE SEQUENCE</scope>
</reference>
<sequence>MLSLKDTYCDDIYSNGQKDLLRRGYRDERVMIHQPAGSLSKVATREFILEVGELLKLRKTLTRVYVKGTGKLLWVVSEDMAVKLSYSLVLDS</sequence>
<dbReference type="Pfam" id="PF00574">
    <property type="entry name" value="CLP_protease"/>
    <property type="match status" value="1"/>
</dbReference>
<organism evidence="1 2">
    <name type="scientific">Lactuca saligna</name>
    <name type="common">Willowleaf lettuce</name>
    <dbReference type="NCBI Taxonomy" id="75948"/>
    <lineage>
        <taxon>Eukaryota</taxon>
        <taxon>Viridiplantae</taxon>
        <taxon>Streptophyta</taxon>
        <taxon>Embryophyta</taxon>
        <taxon>Tracheophyta</taxon>
        <taxon>Spermatophyta</taxon>
        <taxon>Magnoliopsida</taxon>
        <taxon>eudicotyledons</taxon>
        <taxon>Gunneridae</taxon>
        <taxon>Pentapetalae</taxon>
        <taxon>asterids</taxon>
        <taxon>campanulids</taxon>
        <taxon>Asterales</taxon>
        <taxon>Asteraceae</taxon>
        <taxon>Cichorioideae</taxon>
        <taxon>Cichorieae</taxon>
        <taxon>Lactucinae</taxon>
        <taxon>Lactuca</taxon>
    </lineage>
</organism>
<keyword evidence="2" id="KW-1185">Reference proteome</keyword>
<proteinExistence type="predicted"/>
<protein>
    <submittedName>
        <fullName evidence="1">Uncharacterized protein</fullName>
    </submittedName>
</protein>
<dbReference type="AlphaFoldDB" id="A0AA35VDD3"/>
<dbReference type="Gene3D" id="3.90.226.10">
    <property type="entry name" value="2-enoyl-CoA Hydratase, Chain A, domain 1"/>
    <property type="match status" value="1"/>
</dbReference>
<evidence type="ECO:0000313" key="1">
    <source>
        <dbReference type="EMBL" id="CAI9260707.1"/>
    </source>
</evidence>
<dbReference type="EMBL" id="OX465086">
    <property type="protein sequence ID" value="CAI9260707.1"/>
    <property type="molecule type" value="Genomic_DNA"/>
</dbReference>
<gene>
    <name evidence="1" type="ORF">LSALG_LOCUS1533</name>
</gene>
<accession>A0AA35VDD3</accession>
<dbReference type="InterPro" id="IPR023562">
    <property type="entry name" value="ClpP/TepA"/>
</dbReference>
<dbReference type="Proteomes" id="UP001177003">
    <property type="component" value="Chromosome 0"/>
</dbReference>